<keyword evidence="1" id="KW-0812">Transmembrane</keyword>
<dbReference type="Proteomes" id="UP000269883">
    <property type="component" value="Chromosome"/>
</dbReference>
<protein>
    <recommendedName>
        <fullName evidence="2">Mce/MlaD domain-containing protein</fullName>
    </recommendedName>
</protein>
<feature type="domain" description="Mce/MlaD" evidence="2">
    <location>
        <begin position="42"/>
        <end position="118"/>
    </location>
</feature>
<keyword evidence="1" id="KW-1133">Transmembrane helix</keyword>
<evidence type="ECO:0000256" key="1">
    <source>
        <dbReference type="SAM" id="Phobius"/>
    </source>
</evidence>
<evidence type="ECO:0000313" key="4">
    <source>
        <dbReference type="Proteomes" id="UP000269883"/>
    </source>
</evidence>
<dbReference type="Pfam" id="PF02470">
    <property type="entry name" value="MlaD"/>
    <property type="match status" value="1"/>
</dbReference>
<evidence type="ECO:0000313" key="3">
    <source>
        <dbReference type="EMBL" id="BBD07594.1"/>
    </source>
</evidence>
<reference evidence="3 4" key="1">
    <citation type="journal article" date="2018" name="Sci. Adv.">
        <title>Multi-heme cytochromes provide a pathway for survival in energy-limited environments.</title>
        <authorList>
            <person name="Deng X."/>
            <person name="Dohmae N."/>
            <person name="Nealson K.H."/>
            <person name="Hashimoto K."/>
            <person name="Okamoto A."/>
        </authorList>
    </citation>
    <scope>NUCLEOTIDE SEQUENCE [LARGE SCALE GENOMIC DNA]</scope>
    <source>
        <strain evidence="3 4">IS5</strain>
    </source>
</reference>
<name>A0A2Z6AWH2_9BACT</name>
<proteinExistence type="predicted"/>
<dbReference type="EMBL" id="AP017378">
    <property type="protein sequence ID" value="BBD07594.1"/>
    <property type="molecule type" value="Genomic_DNA"/>
</dbReference>
<dbReference type="RefSeq" id="WP_126376983.1">
    <property type="nucleotide sequence ID" value="NZ_AP017378.1"/>
</dbReference>
<accession>A0A2Z6AWH2</accession>
<dbReference type="OrthoDB" id="8579797at2"/>
<keyword evidence="4" id="KW-1185">Reference proteome</keyword>
<evidence type="ECO:0000259" key="2">
    <source>
        <dbReference type="Pfam" id="PF02470"/>
    </source>
</evidence>
<feature type="transmembrane region" description="Helical" evidence="1">
    <location>
        <begin position="12"/>
        <end position="32"/>
    </location>
</feature>
<dbReference type="AlphaFoldDB" id="A0A2Z6AWH2"/>
<dbReference type="InterPro" id="IPR003399">
    <property type="entry name" value="Mce/MlaD"/>
</dbReference>
<dbReference type="PANTHER" id="PTHR33371:SF4">
    <property type="entry name" value="INTERMEMBRANE PHOSPHOLIPID TRANSPORT SYSTEM BINDING PROTEIN MLAD"/>
    <property type="match status" value="1"/>
</dbReference>
<organism evidence="3 4">
    <name type="scientific">Desulfovibrio ferrophilus</name>
    <dbReference type="NCBI Taxonomy" id="241368"/>
    <lineage>
        <taxon>Bacteria</taxon>
        <taxon>Pseudomonadati</taxon>
        <taxon>Thermodesulfobacteriota</taxon>
        <taxon>Desulfovibrionia</taxon>
        <taxon>Desulfovibrionales</taxon>
        <taxon>Desulfovibrionaceae</taxon>
        <taxon>Desulfovibrio</taxon>
    </lineage>
</organism>
<dbReference type="KEGG" id="dfl:DFE_0868"/>
<dbReference type="PANTHER" id="PTHR33371">
    <property type="entry name" value="INTERMEMBRANE PHOSPHOLIPID TRANSPORT SYSTEM BINDING PROTEIN MLAD-RELATED"/>
    <property type="match status" value="1"/>
</dbReference>
<keyword evidence="1" id="KW-0472">Membrane</keyword>
<sequence length="327" mass="36327">MSTRHETMELRVGAFVLIFVAVLIGTLIVLGIKKDLFSDYATFYVISTTGENVERGTPVRLSGFRIGNVNDVDLSHVGRVIIEIDILDKYREWFRQDSQIILVQGGIIGKTYLQLAPGSQNSPVLEEYTQVELNRIGGLDEIIAEAKPVIEDLKVIVANIRAITAQLLDKDGPVQSVLVNLGKLSEDLRSDKGLVGYLTKNPEPVQKLDSLLANTDMAMSRMTRLVDATTERVEDLEPLQKEAVSMMQEVNSFVKELKQFRTDIQPAVDNSVAITEDIRAATTDLARLRARTEHTIRLGTELLERLNNTWPLSRGLGSPAPEEHPAP</sequence>
<gene>
    <name evidence="3" type="ORF">DFE_0868</name>
</gene>
<dbReference type="InterPro" id="IPR052336">
    <property type="entry name" value="MlaD_Phospholipid_Transporter"/>
</dbReference>